<dbReference type="PANTHER" id="PTHR31500:SF64">
    <property type="entry name" value="AT-HOOK MOTIF NUCLEAR-LOCALIZED PROTEIN 12-RELATED"/>
    <property type="match status" value="1"/>
</dbReference>
<dbReference type="Gramene" id="Manes.02G022500.4.v8.1">
    <property type="protein sequence ID" value="Manes.02G022500.4.v8.1.CDS"/>
    <property type="gene ID" value="Manes.02G022500.v8.1"/>
</dbReference>
<dbReference type="Proteomes" id="UP000091857">
    <property type="component" value="Chromosome 2"/>
</dbReference>
<protein>
    <recommendedName>
        <fullName evidence="5">AT-hook motif nuclear-localized protein</fullName>
    </recommendedName>
</protein>
<proteinExistence type="predicted"/>
<comment type="caution">
    <text evidence="8">The sequence shown here is derived from an EMBL/GenBank/DDBJ whole genome shotgun (WGS) entry which is preliminary data.</text>
</comment>
<dbReference type="Gene3D" id="3.30.1330.80">
    <property type="entry name" value="Hypothetical protein, similar to alpha- acetolactate decarboxylase, domain 2"/>
    <property type="match status" value="1"/>
</dbReference>
<feature type="region of interest" description="Disordered" evidence="6">
    <location>
        <begin position="20"/>
        <end position="143"/>
    </location>
</feature>
<dbReference type="CDD" id="cd11378">
    <property type="entry name" value="DUF296"/>
    <property type="match status" value="1"/>
</dbReference>
<keyword evidence="2 5" id="KW-0238">DNA-binding</keyword>
<evidence type="ECO:0000256" key="6">
    <source>
        <dbReference type="SAM" id="MobiDB-lite"/>
    </source>
</evidence>
<dbReference type="STRING" id="3983.A0A2C9WAI8"/>
<dbReference type="InterPro" id="IPR039605">
    <property type="entry name" value="AHL"/>
</dbReference>
<name>A0A2C9WAI8_MANES</name>
<dbReference type="InterPro" id="IPR005175">
    <property type="entry name" value="PPC_dom"/>
</dbReference>
<dbReference type="AlphaFoldDB" id="A0A2C9WAI8"/>
<dbReference type="SUPFAM" id="SSF117856">
    <property type="entry name" value="AF0104/ALDC/Ptd012-like"/>
    <property type="match status" value="1"/>
</dbReference>
<evidence type="ECO:0000256" key="4">
    <source>
        <dbReference type="ARBA" id="ARBA00023242"/>
    </source>
</evidence>
<sequence>MDGREAMAFASGSAPYYIHRGGGVGATGSGSQTGALHTQPGFRPLSSPNLAVQSNFRPGSSGPAFSAEPSNANFGHGIDVPVSSGVSMSEPMKKKRGRPRKYAPDGQVSLGLSPMPLKPKPSSGQDPLSPRRRKGRPPGSGRKQQLALLGDWMNNSAGLAFSPHVISVGAGEDVVAKLLSFAQQRARAVCILSGTGTVSSVTLRQPASTEPTVTFEGHFEILCLSGSYLIAEDGSPRDRTGGISASLSSPDGHVIGGGIGILIAAGPIQVVACSFVQGGSKSKDRHVGRPKLNKDSASQPDDKSATPKSAIPMNLQQNFTPSPMHGWPVSRSVDLRNPHTDIDLTQG</sequence>
<keyword evidence="1 5" id="KW-0805">Transcription regulation</keyword>
<dbReference type="GO" id="GO:0003680">
    <property type="term" value="F:minor groove of adenine-thymine-rich DNA binding"/>
    <property type="evidence" value="ECO:0007669"/>
    <property type="project" value="UniProtKB-UniRule"/>
</dbReference>
<feature type="domain" description="PPC" evidence="7">
    <location>
        <begin position="158"/>
        <end position="295"/>
    </location>
</feature>
<comment type="subcellular location">
    <subcellularLocation>
        <location evidence="5">Nucleus</location>
    </subcellularLocation>
</comment>
<evidence type="ECO:0000256" key="3">
    <source>
        <dbReference type="ARBA" id="ARBA00023163"/>
    </source>
</evidence>
<feature type="region of interest" description="Disordered" evidence="6">
    <location>
        <begin position="280"/>
        <end position="347"/>
    </location>
</feature>
<dbReference type="EMBL" id="CM004388">
    <property type="protein sequence ID" value="OAY56510.1"/>
    <property type="molecule type" value="Genomic_DNA"/>
</dbReference>
<keyword evidence="4 5" id="KW-0539">Nucleus</keyword>
<organism evidence="8 9">
    <name type="scientific">Manihot esculenta</name>
    <name type="common">Cassava</name>
    <name type="synonym">Jatropha manihot</name>
    <dbReference type="NCBI Taxonomy" id="3983"/>
    <lineage>
        <taxon>Eukaryota</taxon>
        <taxon>Viridiplantae</taxon>
        <taxon>Streptophyta</taxon>
        <taxon>Embryophyta</taxon>
        <taxon>Tracheophyta</taxon>
        <taxon>Spermatophyta</taxon>
        <taxon>Magnoliopsida</taxon>
        <taxon>eudicotyledons</taxon>
        <taxon>Gunneridae</taxon>
        <taxon>Pentapetalae</taxon>
        <taxon>rosids</taxon>
        <taxon>fabids</taxon>
        <taxon>Malpighiales</taxon>
        <taxon>Euphorbiaceae</taxon>
        <taxon>Crotonoideae</taxon>
        <taxon>Manihoteae</taxon>
        <taxon>Manihot</taxon>
    </lineage>
</organism>
<comment type="domain">
    <text evidence="5">The PPC domain mediates interactions between AHL proteins.</text>
</comment>
<evidence type="ECO:0000256" key="5">
    <source>
        <dbReference type="RuleBase" id="RU367031"/>
    </source>
</evidence>
<feature type="compositionally biased region" description="Basic and acidic residues" evidence="6">
    <location>
        <begin position="333"/>
        <end position="347"/>
    </location>
</feature>
<evidence type="ECO:0000256" key="1">
    <source>
        <dbReference type="ARBA" id="ARBA00023015"/>
    </source>
</evidence>
<keyword evidence="9" id="KW-1185">Reference proteome</keyword>
<dbReference type="GO" id="GO:0005634">
    <property type="term" value="C:nucleus"/>
    <property type="evidence" value="ECO:0007669"/>
    <property type="project" value="UniProtKB-SubCell"/>
</dbReference>
<keyword evidence="3 5" id="KW-0804">Transcription</keyword>
<dbReference type="Pfam" id="PF03479">
    <property type="entry name" value="PCC"/>
    <property type="match status" value="1"/>
</dbReference>
<gene>
    <name evidence="8" type="ORF">MANES_02G022500v8</name>
</gene>
<feature type="compositionally biased region" description="Low complexity" evidence="6">
    <location>
        <begin position="109"/>
        <end position="124"/>
    </location>
</feature>
<evidence type="ECO:0000256" key="2">
    <source>
        <dbReference type="ARBA" id="ARBA00023125"/>
    </source>
</evidence>
<dbReference type="PROSITE" id="PS51742">
    <property type="entry name" value="PPC"/>
    <property type="match status" value="1"/>
</dbReference>
<dbReference type="OrthoDB" id="1101183at2759"/>
<reference evidence="9" key="1">
    <citation type="journal article" date="2016" name="Nat. Biotechnol.">
        <title>Sequencing wild and cultivated cassava and related species reveals extensive interspecific hybridization and genetic diversity.</title>
        <authorList>
            <person name="Bredeson J.V."/>
            <person name="Lyons J.B."/>
            <person name="Prochnik S.E."/>
            <person name="Wu G.A."/>
            <person name="Ha C.M."/>
            <person name="Edsinger-Gonzales E."/>
            <person name="Grimwood J."/>
            <person name="Schmutz J."/>
            <person name="Rabbi I.Y."/>
            <person name="Egesi C."/>
            <person name="Nauluvula P."/>
            <person name="Lebot V."/>
            <person name="Ndunguru J."/>
            <person name="Mkamilo G."/>
            <person name="Bart R.S."/>
            <person name="Setter T.L."/>
            <person name="Gleadow R.M."/>
            <person name="Kulakow P."/>
            <person name="Ferguson M.E."/>
            <person name="Rounsley S."/>
            <person name="Rokhsar D.S."/>
        </authorList>
    </citation>
    <scope>NUCLEOTIDE SEQUENCE [LARGE SCALE GENOMIC DNA]</scope>
    <source>
        <strain evidence="9">cv. AM560-2</strain>
    </source>
</reference>
<evidence type="ECO:0000313" key="8">
    <source>
        <dbReference type="EMBL" id="OAY56510.1"/>
    </source>
</evidence>
<evidence type="ECO:0000259" key="7">
    <source>
        <dbReference type="PROSITE" id="PS51742"/>
    </source>
</evidence>
<evidence type="ECO:0000313" key="9">
    <source>
        <dbReference type="Proteomes" id="UP000091857"/>
    </source>
</evidence>
<accession>A0A2C9WAI8</accession>
<feature type="compositionally biased region" description="Polar residues" evidence="6">
    <location>
        <begin position="46"/>
        <end position="58"/>
    </location>
</feature>
<dbReference type="PANTHER" id="PTHR31500">
    <property type="entry name" value="AT-HOOK MOTIF NUCLEAR-LOCALIZED PROTEIN 9"/>
    <property type="match status" value="1"/>
</dbReference>
<dbReference type="OMA" id="HGVNISM"/>
<dbReference type="Gramene" id="Manes.02G022500.5.v8.1">
    <property type="protein sequence ID" value="Manes.02G022500.5.v8.1.CDS"/>
    <property type="gene ID" value="Manes.02G022500.v8.1"/>
</dbReference>
<comment type="function">
    <text evidence="5">Transcription factor that specifically binds AT-rich DNA sequences related to the nuclear matrix attachment regions (MARs).</text>
</comment>